<evidence type="ECO:0000256" key="5">
    <source>
        <dbReference type="ARBA" id="ARBA00022759"/>
    </source>
</evidence>
<dbReference type="GeneID" id="66564016"/>
<comment type="function">
    <text evidence="8">Single strand-specific metallo-endoribonuclease involved in late-stage 70S ribosome quality control and in maturation of the 3' terminus of the 16S rRNA.</text>
</comment>
<dbReference type="PROSITE" id="PS01306">
    <property type="entry name" value="UPF0054"/>
    <property type="match status" value="1"/>
</dbReference>
<protein>
    <recommendedName>
        <fullName evidence="8">Endoribonuclease YbeY</fullName>
        <ecNumber evidence="8">3.1.-.-</ecNumber>
    </recommendedName>
</protein>
<accession>A0A2K8QLS4</accession>
<dbReference type="InterPro" id="IPR002036">
    <property type="entry name" value="YbeY"/>
</dbReference>
<dbReference type="GO" id="GO:0008270">
    <property type="term" value="F:zinc ion binding"/>
    <property type="evidence" value="ECO:0007669"/>
    <property type="project" value="UniProtKB-UniRule"/>
</dbReference>
<dbReference type="GO" id="GO:0005737">
    <property type="term" value="C:cytoplasm"/>
    <property type="evidence" value="ECO:0007669"/>
    <property type="project" value="UniProtKB-SubCell"/>
</dbReference>
<dbReference type="EC" id="3.1.-.-" evidence="8"/>
<comment type="cofactor">
    <cofactor evidence="8">
        <name>Zn(2+)</name>
        <dbReference type="ChEBI" id="CHEBI:29105"/>
    </cofactor>
    <text evidence="8">Binds 1 zinc ion.</text>
</comment>
<dbReference type="AlphaFoldDB" id="A0A2K8QLS4"/>
<evidence type="ECO:0000256" key="6">
    <source>
        <dbReference type="ARBA" id="ARBA00022801"/>
    </source>
</evidence>
<keyword evidence="4 8" id="KW-0479">Metal-binding</keyword>
<dbReference type="KEGG" id="dfn:CVE23_06645"/>
<dbReference type="GO" id="GO:0004222">
    <property type="term" value="F:metalloendopeptidase activity"/>
    <property type="evidence" value="ECO:0007669"/>
    <property type="project" value="InterPro"/>
</dbReference>
<dbReference type="GO" id="GO:0006364">
    <property type="term" value="P:rRNA processing"/>
    <property type="evidence" value="ECO:0007669"/>
    <property type="project" value="UniProtKB-UniRule"/>
</dbReference>
<keyword evidence="6 8" id="KW-0378">Hydrolase</keyword>
<evidence type="ECO:0000313" key="10">
    <source>
        <dbReference type="Proteomes" id="UP000231901"/>
    </source>
</evidence>
<dbReference type="EMBL" id="CP025003">
    <property type="protein sequence ID" value="ATZ93690.1"/>
    <property type="molecule type" value="Genomic_DNA"/>
</dbReference>
<keyword evidence="8" id="KW-0698">rRNA processing</keyword>
<dbReference type="Proteomes" id="UP000231901">
    <property type="component" value="Chromosome"/>
</dbReference>
<reference evidence="10" key="1">
    <citation type="journal article" date="2018" name="Genome Announc.">
        <title>Complete genome sequence of a Dickeya fangzhongdai type strain causing bleeding canker of pear tree trunks.</title>
        <authorList>
            <person name="Zhao Y."/>
            <person name="Tian Y."/>
            <person name="Li X."/>
            <person name="Hu B."/>
        </authorList>
    </citation>
    <scope>NUCLEOTIDE SEQUENCE [LARGE SCALE GENOMIC DNA]</scope>
    <source>
        <strain evidence="10">DSM 101947</strain>
    </source>
</reference>
<keyword evidence="2 8" id="KW-0690">Ribosome biogenesis</keyword>
<dbReference type="Gene3D" id="3.40.390.30">
    <property type="entry name" value="Metalloproteases ('zincins'), catalytic domain"/>
    <property type="match status" value="1"/>
</dbReference>
<dbReference type="GO" id="GO:0004521">
    <property type="term" value="F:RNA endonuclease activity"/>
    <property type="evidence" value="ECO:0007669"/>
    <property type="project" value="UniProtKB-UniRule"/>
</dbReference>
<evidence type="ECO:0000256" key="7">
    <source>
        <dbReference type="ARBA" id="ARBA00022833"/>
    </source>
</evidence>
<evidence type="ECO:0000256" key="1">
    <source>
        <dbReference type="ARBA" id="ARBA00010875"/>
    </source>
</evidence>
<feature type="binding site" evidence="8">
    <location>
        <position position="114"/>
    </location>
    <ligand>
        <name>Zn(2+)</name>
        <dbReference type="ChEBI" id="CHEBI:29105"/>
        <note>catalytic</note>
    </ligand>
</feature>
<comment type="similarity">
    <text evidence="1 8">Belongs to the endoribonuclease YbeY family.</text>
</comment>
<dbReference type="Pfam" id="PF02130">
    <property type="entry name" value="YbeY"/>
    <property type="match status" value="1"/>
</dbReference>
<dbReference type="PANTHER" id="PTHR46986">
    <property type="entry name" value="ENDORIBONUCLEASE YBEY, CHLOROPLASTIC"/>
    <property type="match status" value="1"/>
</dbReference>
<evidence type="ECO:0000313" key="9">
    <source>
        <dbReference type="EMBL" id="ATZ93690.1"/>
    </source>
</evidence>
<dbReference type="NCBIfam" id="TIGR00043">
    <property type="entry name" value="rRNA maturation RNase YbeY"/>
    <property type="match status" value="1"/>
</dbReference>
<dbReference type="SUPFAM" id="SSF55486">
    <property type="entry name" value="Metalloproteases ('zincins'), catalytic domain"/>
    <property type="match status" value="1"/>
</dbReference>
<dbReference type="HAMAP" id="MF_00009">
    <property type="entry name" value="Endoribonucl_YbeY"/>
    <property type="match status" value="1"/>
</dbReference>
<dbReference type="InterPro" id="IPR020549">
    <property type="entry name" value="YbeY_CS"/>
</dbReference>
<gene>
    <name evidence="8" type="primary">ybeY</name>
    <name evidence="9" type="ORF">CVE23_06645</name>
</gene>
<sequence length="161" mass="18271">MSQVILDLQIASENINGLPSEADFQRWLEAVLPQFQEVAEVTIRVVDEEESHHLNLTYRGKDKPTNVLSFPFEAPPEVELPLLGDLIICRQVVEQEAVEQGKSADEHWAHMVVHGSLHLLGYDHIEDSEAEEMEALETEIMQSMGYADPYLAEKEDFTDKP</sequence>
<evidence type="ECO:0000256" key="8">
    <source>
        <dbReference type="HAMAP-Rule" id="MF_00009"/>
    </source>
</evidence>
<dbReference type="InterPro" id="IPR023091">
    <property type="entry name" value="MetalPrtase_cat_dom_sf_prd"/>
</dbReference>
<keyword evidence="5 8" id="KW-0255">Endonuclease</keyword>
<keyword evidence="10" id="KW-1185">Reference proteome</keyword>
<keyword evidence="8" id="KW-0963">Cytoplasm</keyword>
<comment type="subcellular location">
    <subcellularLocation>
        <location evidence="8">Cytoplasm</location>
    </subcellularLocation>
</comment>
<feature type="binding site" evidence="8">
    <location>
        <position position="118"/>
    </location>
    <ligand>
        <name>Zn(2+)</name>
        <dbReference type="ChEBI" id="CHEBI:29105"/>
        <note>catalytic</note>
    </ligand>
</feature>
<proteinExistence type="inferred from homology"/>
<evidence type="ECO:0000256" key="3">
    <source>
        <dbReference type="ARBA" id="ARBA00022722"/>
    </source>
</evidence>
<organism evidence="9 10">
    <name type="scientific">Dickeya fangzhongdai</name>
    <dbReference type="NCBI Taxonomy" id="1778540"/>
    <lineage>
        <taxon>Bacteria</taxon>
        <taxon>Pseudomonadati</taxon>
        <taxon>Pseudomonadota</taxon>
        <taxon>Gammaproteobacteria</taxon>
        <taxon>Enterobacterales</taxon>
        <taxon>Pectobacteriaceae</taxon>
        <taxon>Dickeya</taxon>
    </lineage>
</organism>
<dbReference type="RefSeq" id="WP_038918283.1">
    <property type="nucleotide sequence ID" value="NZ_BMJF01000010.1"/>
</dbReference>
<evidence type="ECO:0000256" key="2">
    <source>
        <dbReference type="ARBA" id="ARBA00022517"/>
    </source>
</evidence>
<keyword evidence="3 8" id="KW-0540">Nuclease</keyword>
<keyword evidence="7 8" id="KW-0862">Zinc</keyword>
<name>A0A2K8QLS4_9GAMM</name>
<feature type="binding site" evidence="8">
    <location>
        <position position="124"/>
    </location>
    <ligand>
        <name>Zn(2+)</name>
        <dbReference type="ChEBI" id="CHEBI:29105"/>
        <note>catalytic</note>
    </ligand>
</feature>
<evidence type="ECO:0000256" key="4">
    <source>
        <dbReference type="ARBA" id="ARBA00022723"/>
    </source>
</evidence>
<dbReference type="PANTHER" id="PTHR46986:SF1">
    <property type="entry name" value="ENDORIBONUCLEASE YBEY, CHLOROPLASTIC"/>
    <property type="match status" value="1"/>
</dbReference>